<dbReference type="EMBL" id="MLCO01000042">
    <property type="protein sequence ID" value="ONG56474.1"/>
    <property type="molecule type" value="Genomic_DNA"/>
</dbReference>
<dbReference type="SUPFAM" id="SSF53720">
    <property type="entry name" value="ALDH-like"/>
    <property type="match status" value="1"/>
</dbReference>
<dbReference type="InterPro" id="IPR029510">
    <property type="entry name" value="Ald_DH_CS_GLU"/>
</dbReference>
<dbReference type="RefSeq" id="WP_076956436.1">
    <property type="nucleotide sequence ID" value="NZ_MLCO01000042.1"/>
</dbReference>
<comment type="caution">
    <text evidence="6">The sequence shown here is derived from an EMBL/GenBank/DDBJ whole genome shotgun (WGS) entry which is preliminary data.</text>
</comment>
<dbReference type="InterPro" id="IPR015590">
    <property type="entry name" value="Aldehyde_DH_dom"/>
</dbReference>
<evidence type="ECO:0000313" key="7">
    <source>
        <dbReference type="Proteomes" id="UP000188879"/>
    </source>
</evidence>
<dbReference type="GO" id="GO:0016620">
    <property type="term" value="F:oxidoreductase activity, acting on the aldehyde or oxo group of donors, NAD or NADP as acceptor"/>
    <property type="evidence" value="ECO:0007669"/>
    <property type="project" value="InterPro"/>
</dbReference>
<dbReference type="InterPro" id="IPR016162">
    <property type="entry name" value="Ald_DH_N"/>
</dbReference>
<protein>
    <submittedName>
        <fullName evidence="6">Aldehyde dehydrogenase</fullName>
    </submittedName>
</protein>
<dbReference type="PROSITE" id="PS00687">
    <property type="entry name" value="ALDEHYDE_DEHYDR_GLU"/>
    <property type="match status" value="1"/>
</dbReference>
<feature type="domain" description="Aldehyde dehydrogenase" evidence="5">
    <location>
        <begin position="16"/>
        <end position="472"/>
    </location>
</feature>
<accession>A0A1V2H6D6</accession>
<evidence type="ECO:0000313" key="6">
    <source>
        <dbReference type="EMBL" id="ONG56474.1"/>
    </source>
</evidence>
<evidence type="ECO:0000256" key="2">
    <source>
        <dbReference type="ARBA" id="ARBA00023002"/>
    </source>
</evidence>
<dbReference type="PANTHER" id="PTHR11699">
    <property type="entry name" value="ALDEHYDE DEHYDROGENASE-RELATED"/>
    <property type="match status" value="1"/>
</dbReference>
<dbReference type="Pfam" id="PF00171">
    <property type="entry name" value="Aldedh"/>
    <property type="match status" value="1"/>
</dbReference>
<sequence length="477" mass="49765">MQTYGHWINGRSVAAEQHLPVINPSDGGVFARIARGTKTEIDAAVAAAQGALDGAWGRMSATERGRLLNKLAVLILRDAEALAQAESRDVGKPIRQARQDAVACARYFEFYGGSADKMHGDTIPYAEGMTVMTVWEPHGITGHIVPWNYPMQIVGRSVGAALAMGNACILKPAEDASLSSLMLAELAAEAGFPEGALNVVTGLGEEAGAALTSHKAISHLSFTGSPEVGTLVQTAAAKNTIPVTLELGGKSPQLVFQDADLDTAATTVMAGIIQNAGQTCSAGSRVLVQASVFDRFVGELAGRFDKLEAGPAERDMDLGPVVNADQQKRVNAFLDFAKGDGLNFAGQGRIASNAPEGGFYVRPTLLADVAATHRLAQEEVFGPVLTAIRFTDEAEALAIANGTQFGLVAGVWTADIGRAMRLSKAIKVGQVFVNNYGAGGGVELPFGGVKRSGHGREKGFAALAGFASLKTIAIKHG</sequence>
<reference evidence="6 7" key="1">
    <citation type="submission" date="2016-10" db="EMBL/GenBank/DDBJ databases">
        <title>Draft Genome sequence of Roseomonas sp. strain M3.</title>
        <authorList>
            <person name="Subhash Y."/>
            <person name="Lee S."/>
        </authorList>
    </citation>
    <scope>NUCLEOTIDE SEQUENCE [LARGE SCALE GENOMIC DNA]</scope>
    <source>
        <strain evidence="6 7">M3</strain>
    </source>
</reference>
<dbReference type="FunFam" id="3.40.605.10:FF:000007">
    <property type="entry name" value="NAD/NADP-dependent betaine aldehyde dehydrogenase"/>
    <property type="match status" value="1"/>
</dbReference>
<dbReference type="Gene3D" id="3.40.605.10">
    <property type="entry name" value="Aldehyde Dehydrogenase, Chain A, domain 1"/>
    <property type="match status" value="1"/>
</dbReference>
<dbReference type="Proteomes" id="UP000188879">
    <property type="component" value="Unassembled WGS sequence"/>
</dbReference>
<dbReference type="InterPro" id="IPR016163">
    <property type="entry name" value="Ald_DH_C"/>
</dbReference>
<organism evidence="6 7">
    <name type="scientific">Teichococcus deserti</name>
    <dbReference type="NCBI Taxonomy" id="1817963"/>
    <lineage>
        <taxon>Bacteria</taxon>
        <taxon>Pseudomonadati</taxon>
        <taxon>Pseudomonadota</taxon>
        <taxon>Alphaproteobacteria</taxon>
        <taxon>Acetobacterales</taxon>
        <taxon>Roseomonadaceae</taxon>
        <taxon>Roseomonas</taxon>
    </lineage>
</organism>
<dbReference type="CDD" id="cd07109">
    <property type="entry name" value="ALDH_AAS00426"/>
    <property type="match status" value="1"/>
</dbReference>
<keyword evidence="7" id="KW-1185">Reference proteome</keyword>
<keyword evidence="2 4" id="KW-0560">Oxidoreductase</keyword>
<evidence type="ECO:0000259" key="5">
    <source>
        <dbReference type="Pfam" id="PF00171"/>
    </source>
</evidence>
<name>A0A1V2H6D6_9PROT</name>
<evidence type="ECO:0000256" key="4">
    <source>
        <dbReference type="RuleBase" id="RU003345"/>
    </source>
</evidence>
<comment type="similarity">
    <text evidence="1 4">Belongs to the aldehyde dehydrogenase family.</text>
</comment>
<evidence type="ECO:0000256" key="1">
    <source>
        <dbReference type="ARBA" id="ARBA00009986"/>
    </source>
</evidence>
<evidence type="ECO:0000256" key="3">
    <source>
        <dbReference type="PROSITE-ProRule" id="PRU10007"/>
    </source>
</evidence>
<dbReference type="InterPro" id="IPR016161">
    <property type="entry name" value="Ald_DH/histidinol_DH"/>
</dbReference>
<proteinExistence type="inferred from homology"/>
<dbReference type="OrthoDB" id="9772584at2"/>
<feature type="active site" evidence="3">
    <location>
        <position position="246"/>
    </location>
</feature>
<dbReference type="FunFam" id="3.40.309.10:FF:000012">
    <property type="entry name" value="Betaine aldehyde dehydrogenase"/>
    <property type="match status" value="1"/>
</dbReference>
<dbReference type="AlphaFoldDB" id="A0A1V2H6D6"/>
<dbReference type="Gene3D" id="3.40.309.10">
    <property type="entry name" value="Aldehyde Dehydrogenase, Chain A, domain 2"/>
    <property type="match status" value="1"/>
</dbReference>
<gene>
    <name evidence="6" type="ORF">BKE38_05785</name>
</gene>